<organism evidence="1 2">
    <name type="scientific">Antarcticirhabdus aurantiaca</name>
    <dbReference type="NCBI Taxonomy" id="2606717"/>
    <lineage>
        <taxon>Bacteria</taxon>
        <taxon>Pseudomonadati</taxon>
        <taxon>Pseudomonadota</taxon>
        <taxon>Alphaproteobacteria</taxon>
        <taxon>Hyphomicrobiales</taxon>
        <taxon>Aurantimonadaceae</taxon>
        <taxon>Antarcticirhabdus</taxon>
    </lineage>
</organism>
<dbReference type="EMBL" id="CP113520">
    <property type="protein sequence ID" value="WAJ28115.1"/>
    <property type="molecule type" value="Genomic_DNA"/>
</dbReference>
<protein>
    <submittedName>
        <fullName evidence="1">Serine O-acetyltransferase</fullName>
    </submittedName>
</protein>
<evidence type="ECO:0000313" key="2">
    <source>
        <dbReference type="Proteomes" id="UP001163223"/>
    </source>
</evidence>
<sequence length="279" mass="29581">MPNGQIAIRSEDEAKRPTDILWPRLRREAEEMREAEPALARLASSAVLGQASIEAAMIHRLASRLGGDLSPGLLAQLFAQAMERDGALRRAWRLDLAAVLDRDPAAAAVAEPILHFKGFQGLQAHRFAHRFWREGRRDLALFLADRASEVLQVDIHPAARLGAGVFIDHATGVVIGETAEVGDNVSILQGVLLGANGALRDANGRRHPRIGRGVMIGAGAKILGPVEVGRCSRIGAGSVVTGPVAANTTVAGSPARFLGHSGCAEPARAMDQMVFDVGL</sequence>
<dbReference type="Proteomes" id="UP001163223">
    <property type="component" value="Chromosome"/>
</dbReference>
<name>A0ACD4NN85_9HYPH</name>
<reference evidence="1" key="1">
    <citation type="submission" date="2022-11" db="EMBL/GenBank/DDBJ databases">
        <title>beta-Carotene-producing bacterium, Jeongeuplla avenae sp. nov., alleviates the salt stress of Arabidopsis seedlings.</title>
        <authorList>
            <person name="Jiang L."/>
            <person name="Lee J."/>
        </authorList>
    </citation>
    <scope>NUCLEOTIDE SEQUENCE</scope>
    <source>
        <strain evidence="1">DY_R2A_6</strain>
    </source>
</reference>
<evidence type="ECO:0000313" key="1">
    <source>
        <dbReference type="EMBL" id="WAJ28115.1"/>
    </source>
</evidence>
<accession>A0ACD4NN85</accession>
<gene>
    <name evidence="1" type="ORF">OXU80_25380</name>
</gene>
<keyword evidence="2" id="KW-1185">Reference proteome</keyword>
<proteinExistence type="predicted"/>